<dbReference type="InterPro" id="IPR008942">
    <property type="entry name" value="ENTH_VHS"/>
</dbReference>
<evidence type="ECO:0000313" key="3">
    <source>
        <dbReference type="EMBL" id="PNH01325.1"/>
    </source>
</evidence>
<feature type="compositionally biased region" description="Low complexity" evidence="1">
    <location>
        <begin position="513"/>
        <end position="530"/>
    </location>
</feature>
<dbReference type="GO" id="GO:0005849">
    <property type="term" value="C:mRNA cleavage factor complex"/>
    <property type="evidence" value="ECO:0007669"/>
    <property type="project" value="TreeGrafter"/>
</dbReference>
<feature type="region of interest" description="Disordered" evidence="1">
    <location>
        <begin position="178"/>
        <end position="242"/>
    </location>
</feature>
<dbReference type="GO" id="GO:0003729">
    <property type="term" value="F:mRNA binding"/>
    <property type="evidence" value="ECO:0007669"/>
    <property type="project" value="InterPro"/>
</dbReference>
<dbReference type="PROSITE" id="PS51391">
    <property type="entry name" value="CID"/>
    <property type="match status" value="1"/>
</dbReference>
<feature type="compositionally biased region" description="Low complexity" evidence="1">
    <location>
        <begin position="274"/>
        <end position="284"/>
    </location>
</feature>
<gene>
    <name evidence="3" type="ORF">TSOC_012797</name>
</gene>
<feature type="compositionally biased region" description="Pro residues" evidence="1">
    <location>
        <begin position="184"/>
        <end position="203"/>
    </location>
</feature>
<feature type="region of interest" description="Disordered" evidence="1">
    <location>
        <begin position="486"/>
        <end position="530"/>
    </location>
</feature>
<dbReference type="Proteomes" id="UP000236333">
    <property type="component" value="Unassembled WGS sequence"/>
</dbReference>
<dbReference type="OrthoDB" id="2129491at2759"/>
<dbReference type="GO" id="GO:0000993">
    <property type="term" value="F:RNA polymerase II complex binding"/>
    <property type="evidence" value="ECO:0007669"/>
    <property type="project" value="InterPro"/>
</dbReference>
<dbReference type="Gene3D" id="1.25.40.90">
    <property type="match status" value="1"/>
</dbReference>
<reference evidence="3 4" key="1">
    <citation type="journal article" date="2017" name="Mol. Biol. Evol.">
        <title>The 4-celled Tetrabaena socialis nuclear genome reveals the essential components for genetic control of cell number at the origin of multicellularity in the volvocine lineage.</title>
        <authorList>
            <person name="Featherston J."/>
            <person name="Arakaki Y."/>
            <person name="Hanschen E.R."/>
            <person name="Ferris P.J."/>
            <person name="Michod R.E."/>
            <person name="Olson B.J.S.C."/>
            <person name="Nozaki H."/>
            <person name="Durand P.M."/>
        </authorList>
    </citation>
    <scope>NUCLEOTIDE SEQUENCE [LARGE SCALE GENOMIC DNA]</scope>
    <source>
        <strain evidence="3 4">NIES-571</strain>
    </source>
</reference>
<organism evidence="3 4">
    <name type="scientific">Tetrabaena socialis</name>
    <dbReference type="NCBI Taxonomy" id="47790"/>
    <lineage>
        <taxon>Eukaryota</taxon>
        <taxon>Viridiplantae</taxon>
        <taxon>Chlorophyta</taxon>
        <taxon>core chlorophytes</taxon>
        <taxon>Chlorophyceae</taxon>
        <taxon>CS clade</taxon>
        <taxon>Chlamydomonadales</taxon>
        <taxon>Tetrabaenaceae</taxon>
        <taxon>Tetrabaena</taxon>
    </lineage>
</organism>
<dbReference type="PANTHER" id="PTHR15921:SF3">
    <property type="entry name" value="PRE-MRNA CLEAVAGE COMPLEX 2 PROTEIN PCF11"/>
    <property type="match status" value="1"/>
</dbReference>
<protein>
    <recommendedName>
        <fullName evidence="2">CID domain-containing protein</fullName>
    </recommendedName>
</protein>
<dbReference type="AlphaFoldDB" id="A0A2J7ZM33"/>
<feature type="domain" description="CID" evidence="2">
    <location>
        <begin position="2"/>
        <end position="134"/>
    </location>
</feature>
<dbReference type="GO" id="GO:0031124">
    <property type="term" value="P:mRNA 3'-end processing"/>
    <property type="evidence" value="ECO:0007669"/>
    <property type="project" value="InterPro"/>
</dbReference>
<feature type="compositionally biased region" description="Low complexity" evidence="1">
    <location>
        <begin position="228"/>
        <end position="240"/>
    </location>
</feature>
<dbReference type="EMBL" id="PGGS01000934">
    <property type="protein sequence ID" value="PNH01325.1"/>
    <property type="molecule type" value="Genomic_DNA"/>
</dbReference>
<dbReference type="InterPro" id="IPR006569">
    <property type="entry name" value="CID_dom"/>
</dbReference>
<feature type="compositionally biased region" description="Gly residues" evidence="1">
    <location>
        <begin position="490"/>
        <end position="512"/>
    </location>
</feature>
<comment type="caution">
    <text evidence="3">The sequence shown here is derived from an EMBL/GenBank/DDBJ whole genome shotgun (WGS) entry which is preliminary data.</text>
</comment>
<feature type="compositionally biased region" description="Low complexity" evidence="1">
    <location>
        <begin position="293"/>
        <end position="303"/>
    </location>
</feature>
<dbReference type="InterPro" id="IPR057242">
    <property type="entry name" value="PCFS4-like"/>
</dbReference>
<dbReference type="InterPro" id="IPR045154">
    <property type="entry name" value="PCF11-like"/>
</dbReference>
<name>A0A2J7ZM33_9CHLO</name>
<dbReference type="GO" id="GO:0005737">
    <property type="term" value="C:cytoplasm"/>
    <property type="evidence" value="ECO:0007669"/>
    <property type="project" value="TreeGrafter"/>
</dbReference>
<evidence type="ECO:0000313" key="4">
    <source>
        <dbReference type="Proteomes" id="UP000236333"/>
    </source>
</evidence>
<feature type="region of interest" description="Disordered" evidence="1">
    <location>
        <begin position="560"/>
        <end position="581"/>
    </location>
</feature>
<evidence type="ECO:0000259" key="2">
    <source>
        <dbReference type="PROSITE" id="PS51391"/>
    </source>
</evidence>
<proteinExistence type="predicted"/>
<dbReference type="Pfam" id="PF23228">
    <property type="entry name" value="zf_PCFS4"/>
    <property type="match status" value="1"/>
</dbReference>
<dbReference type="SMART" id="SM00582">
    <property type="entry name" value="RPR"/>
    <property type="match status" value="1"/>
</dbReference>
<dbReference type="GO" id="GO:0006369">
    <property type="term" value="P:termination of RNA polymerase II transcription"/>
    <property type="evidence" value="ECO:0007669"/>
    <property type="project" value="InterPro"/>
</dbReference>
<feature type="region of interest" description="Disordered" evidence="1">
    <location>
        <begin position="257"/>
        <end position="318"/>
    </location>
</feature>
<dbReference type="Pfam" id="PF04818">
    <property type="entry name" value="CID"/>
    <property type="match status" value="1"/>
</dbReference>
<keyword evidence="4" id="KW-1185">Reference proteome</keyword>
<evidence type="ECO:0000256" key="1">
    <source>
        <dbReference type="SAM" id="MobiDB-lite"/>
    </source>
</evidence>
<dbReference type="PANTHER" id="PTHR15921">
    <property type="entry name" value="PRE-MRNA CLEAVAGE COMPLEX II"/>
    <property type="match status" value="1"/>
</dbReference>
<accession>A0A2J7ZM33</accession>
<sequence>MALTGFGQAYLENLRDLTSPDRRSIVTLKDLAFENLSEAASVVKAIRHHVKHCPTAHRLAALYLVDCMLKSDPCPAVYMEQFTQVLLEIFVFLWDNADAPLRVALTKVCKLWRPIAQLDQKVVQACESYMMPAGQQASSSGMPAMGGVLPPAYRGYPVIQLAPALPIAPFGPLIGSRPSWDPRLPGPQPHAPQPAAAPYPAAPRPSSYHHQHAPPAMLRPMHAPPYQPMQQQPQQQVMLQRESSAVPYAWPPFHTVPMMHPAAQPGQSGARAGPAHSAQHSASPSSPPPRPSSPNQQQPASRQRSTEFLGPQALKEIDPGAVRDLAEASARTRPAFLDSAFLRNKRRAAQAAAGAALRQWFPTADMWLVGTTSLPDSGVEAVAEEETGKAESTQLYYVEEDPSQPECAISGEAFERFYDPDTDKWCYKDAVLLSGEDADKYGVMEGSIVKVQCLAGAPSKLQMATLRAATATDAAAEDLRRAAAVQPGEAAGGGGGGSSGGGSSWGGSGGDAAGPALSPHPAAEPAAPSGAPAAAASAVAAGWPPHVAVKEEQHAEVPLGAVGGASGSKRPADTAGGVAPGAAAGAAAGARLAGGAASWQEGAFPEAKRLKLEVQ</sequence>
<dbReference type="SUPFAM" id="SSF48464">
    <property type="entry name" value="ENTH/VHS domain"/>
    <property type="match status" value="1"/>
</dbReference>